<dbReference type="GO" id="GO:0080043">
    <property type="term" value="F:quercetin 3-O-glucosyltransferase activity"/>
    <property type="evidence" value="ECO:0007669"/>
    <property type="project" value="TreeGrafter"/>
</dbReference>
<dbReference type="PANTHER" id="PTHR11926:SF1374">
    <property type="entry name" value="UDP-GLYCOSYLTRANSFERASE 76F1-RELATED"/>
    <property type="match status" value="1"/>
</dbReference>
<sequence>MSLLCDRSNGTGRRVVIIPLPYLGHMTPMFRLAAALHARGHAITVLHTELHAPDPASYPSDYRFVGVGVPAAELPAASEDIAAFLVALNDSCAAAFKDRLAAMLAAEGSVCCVVTDVVWFSAQAAARELGVPALALMTSSAASFRTFMAYPALLANGHLPYDESRRDHLVEELPPFRVRDLQRIDTSSLDTFAGLLERFVDGARRSSGLILNTFHSIEDQEVRNIRDGLAVPVFPVGPLNKISSSPPPLPQDQDQDQDCLILDWLDTKPTGSVLFVSLGSVATVDAQELAELARGLADTGHPFLWVVRPGMIRGGPPDLDLELPADRGMVVPWAPQEEVLRHAAVGAFLTHSGWNSTVEALSEGVPMACLPCFGDQLGTARYACHVWRVGVEVQGIKRDTVRSAIHRLMGPGAIEEGKEIRERAHDLKSKVGQSIAQGGSSHMALLGLLEKIACF</sequence>
<dbReference type="PROSITE" id="PS00375">
    <property type="entry name" value="UDPGT"/>
    <property type="match status" value="1"/>
</dbReference>
<dbReference type="SUPFAM" id="SSF53756">
    <property type="entry name" value="UDP-Glycosyltransferase/glycogen phosphorylase"/>
    <property type="match status" value="1"/>
</dbReference>
<evidence type="ECO:0000256" key="1">
    <source>
        <dbReference type="ARBA" id="ARBA00009995"/>
    </source>
</evidence>
<protein>
    <recommendedName>
        <fullName evidence="4">Glycosyltransferase</fullName>
        <ecNumber evidence="4">2.4.1.-</ecNumber>
    </recommendedName>
</protein>
<dbReference type="CAZy" id="GT1">
    <property type="family name" value="Glycosyltransferase Family 1"/>
</dbReference>
<proteinExistence type="evidence at transcript level"/>
<organism evidence="5">
    <name type="scientific">Avena strigosa</name>
    <name type="common">black oat</name>
    <dbReference type="NCBI Taxonomy" id="38783"/>
    <lineage>
        <taxon>Eukaryota</taxon>
        <taxon>Viridiplantae</taxon>
        <taxon>Streptophyta</taxon>
        <taxon>Embryophyta</taxon>
        <taxon>Tracheophyta</taxon>
        <taxon>Spermatophyta</taxon>
        <taxon>Magnoliopsida</taxon>
        <taxon>Liliopsida</taxon>
        <taxon>Poales</taxon>
        <taxon>Poaceae</taxon>
        <taxon>BOP clade</taxon>
        <taxon>Pooideae</taxon>
        <taxon>Poodae</taxon>
        <taxon>Poeae</taxon>
        <taxon>Poeae Chloroplast Group 1 (Aveneae type)</taxon>
        <taxon>Aveninae</taxon>
        <taxon>Avena</taxon>
    </lineage>
</organism>
<comment type="similarity">
    <text evidence="1 3">Belongs to the UDP-glycosyltransferase family.</text>
</comment>
<evidence type="ECO:0000256" key="3">
    <source>
        <dbReference type="RuleBase" id="RU003718"/>
    </source>
</evidence>
<dbReference type="CDD" id="cd03784">
    <property type="entry name" value="GT1_Gtf-like"/>
    <property type="match status" value="1"/>
</dbReference>
<dbReference type="Gene3D" id="3.40.50.2000">
    <property type="entry name" value="Glycogen Phosphorylase B"/>
    <property type="match status" value="2"/>
</dbReference>
<evidence type="ECO:0000256" key="2">
    <source>
        <dbReference type="ARBA" id="ARBA00022679"/>
    </source>
</evidence>
<dbReference type="PANTHER" id="PTHR11926">
    <property type="entry name" value="GLUCOSYL/GLUCURONOSYL TRANSFERASES"/>
    <property type="match status" value="1"/>
</dbReference>
<dbReference type="FunFam" id="3.40.50.2000:FF:000060">
    <property type="entry name" value="Glycosyltransferase"/>
    <property type="match status" value="1"/>
</dbReference>
<dbReference type="GO" id="GO:0080044">
    <property type="term" value="F:quercetin 7-O-glucosyltransferase activity"/>
    <property type="evidence" value="ECO:0007669"/>
    <property type="project" value="TreeGrafter"/>
</dbReference>
<dbReference type="EMBL" id="EU496497">
    <property type="protein sequence ID" value="ACD03238.1"/>
    <property type="molecule type" value="mRNA"/>
</dbReference>
<accession>C4MF35</accession>
<dbReference type="InterPro" id="IPR035595">
    <property type="entry name" value="UDP_glycos_trans_CS"/>
</dbReference>
<keyword evidence="3" id="KW-0328">Glycosyltransferase</keyword>
<dbReference type="AlphaFoldDB" id="C4MF35"/>
<dbReference type="InterPro" id="IPR002213">
    <property type="entry name" value="UDP_glucos_trans"/>
</dbReference>
<reference evidence="5" key="1">
    <citation type="submission" date="2008-02" db="EMBL/GenBank/DDBJ databases">
        <title>Root-expressed glycosyltransferases as candidates for glycosylation of triterpenoid saponins in a monocot.</title>
        <authorList>
            <person name="Townsend B.J."/>
            <person name="Osbourn A.E."/>
        </authorList>
    </citation>
    <scope>NUCLEOTIDE SEQUENCE</scope>
</reference>
<dbReference type="FunFam" id="3.40.50.2000:FF:000120">
    <property type="entry name" value="UDP-glycosyltransferase 76C1"/>
    <property type="match status" value="1"/>
</dbReference>
<keyword evidence="2 3" id="KW-0808">Transferase</keyword>
<dbReference type="EC" id="2.4.1.-" evidence="4"/>
<evidence type="ECO:0000256" key="4">
    <source>
        <dbReference type="RuleBase" id="RU362057"/>
    </source>
</evidence>
<evidence type="ECO:0000313" key="5">
    <source>
        <dbReference type="EMBL" id="ACD03238.1"/>
    </source>
</evidence>
<dbReference type="Pfam" id="PF00201">
    <property type="entry name" value="UDPGT"/>
    <property type="match status" value="1"/>
</dbReference>
<name>C4MF35_9POAL</name>